<gene>
    <name evidence="2" type="ORF">HLB00_06680</name>
</gene>
<dbReference type="InterPro" id="IPR049251">
    <property type="entry name" value="DUF6884"/>
</dbReference>
<dbReference type="AlphaFoldDB" id="A0A7K4FNM9"/>
<dbReference type="EMBL" id="JABGBP010000237">
    <property type="protein sequence ID" value="NOL60515.1"/>
    <property type="molecule type" value="Genomic_DNA"/>
</dbReference>
<evidence type="ECO:0000259" key="1">
    <source>
        <dbReference type="Pfam" id="PF21818"/>
    </source>
</evidence>
<proteinExistence type="predicted"/>
<dbReference type="Proteomes" id="UP000546917">
    <property type="component" value="Unassembled WGS sequence"/>
</dbReference>
<dbReference type="RefSeq" id="WP_171481753.1">
    <property type="nucleotide sequence ID" value="NZ_JABGBP010000237.1"/>
</dbReference>
<evidence type="ECO:0000313" key="2">
    <source>
        <dbReference type="EMBL" id="NOL60515.1"/>
    </source>
</evidence>
<accession>A0A7K4FNM9</accession>
<reference evidence="2 3" key="1">
    <citation type="submission" date="2020-05" db="EMBL/GenBank/DDBJ databases">
        <authorList>
            <person name="Zhang R."/>
        </authorList>
    </citation>
    <scope>NUCLEOTIDE SEQUENCE [LARGE SCALE GENOMIC DNA]</scope>
    <source>
        <strain evidence="2 3">DSM 28986</strain>
    </source>
</reference>
<comment type="caution">
    <text evidence="2">The sequence shown here is derived from an EMBL/GenBank/DDBJ whole genome shotgun (WGS) entry which is preliminary data.</text>
</comment>
<name>A0A7K4FNM9_9ARCH</name>
<organism evidence="2 3">
    <name type="scientific">Ferroplasma acidiphilum</name>
    <dbReference type="NCBI Taxonomy" id="74969"/>
    <lineage>
        <taxon>Archaea</taxon>
        <taxon>Methanobacteriati</taxon>
        <taxon>Thermoplasmatota</taxon>
        <taxon>Thermoplasmata</taxon>
        <taxon>Thermoplasmatales</taxon>
        <taxon>Ferroplasmaceae</taxon>
        <taxon>Ferroplasma</taxon>
    </lineage>
</organism>
<evidence type="ECO:0000313" key="3">
    <source>
        <dbReference type="Proteomes" id="UP000546917"/>
    </source>
</evidence>
<sequence length="164" mass="18661">MEDIRNLIRYTNENTTPNPGRQKNINHKLLLVSCTKRKSSGSGKAINVYDGQYFHVIRKRYRPDAGIDIKIISAKYGLIDADDEIDPYDHKMTAKDAKIYKQAYEKDLQELFSGYSTVTFCGSKLYASILPETNAYIIKGRIGIQLHLLKEWLCNNGQAAQGQQ</sequence>
<protein>
    <recommendedName>
        <fullName evidence="1">DUF6884 domain-containing protein</fullName>
    </recommendedName>
</protein>
<feature type="domain" description="DUF6884" evidence="1">
    <location>
        <begin position="30"/>
        <end position="131"/>
    </location>
</feature>
<dbReference type="Pfam" id="PF21818">
    <property type="entry name" value="DUF6884"/>
    <property type="match status" value="1"/>
</dbReference>